<dbReference type="InterPro" id="IPR029018">
    <property type="entry name" value="Hex-like_dom2"/>
</dbReference>
<dbReference type="Proteomes" id="UP000075885">
    <property type="component" value="Unassembled WGS sequence"/>
</dbReference>
<evidence type="ECO:0000256" key="1">
    <source>
        <dbReference type="ARBA" id="ARBA00022801"/>
    </source>
</evidence>
<feature type="chain" id="PRO_5008131827" description="Alpha-N-acetylglucosaminidase" evidence="3">
    <location>
        <begin position="19"/>
        <end position="773"/>
    </location>
</feature>
<evidence type="ECO:0000313" key="8">
    <source>
        <dbReference type="Proteomes" id="UP000075885"/>
    </source>
</evidence>
<sequence length="773" mass="88906">MRTVLWVVLVVLLAVGFAQQPEDYAAHILEHVRPQATEEVQQQAALEVIARLLPPHQAQQFRVRIDSSMERNSFHLFRDEDSVDESVVQITASSGVAATKAFYHYLRYWCRVLVAWEGSQLNLPAILPPVNVTVKAPSSIIYYQNVCTWSYSFTWWIWTEWRRHIDWMALQGITLSLAPFQEDLWTQVYQQYNLTSAQIEDHLSGPGFFAWQRMGNIRGWGGPLSASFAQFSNALQSRIVAEMRRLGMAVALPAFAGHLPVQFRALYPNVSFANVSVWNHFPPQYASPLFLDPTEPLFAEIGSRFLQRAISMYGTDHVYFSDPFNEIDPALPSSKYLSSVSEAIYSTMVQVDPDAIWLLQGWMFVKNPFWSDRAIRSFLSAVPLGRMLVLDLQSEQYPQYVRTTSYAGQPFIWCMLSNFGGTLGMLGSVENVFRGIRETRDNSSYTLLGTGITPEGINQNYALYEFALEMGWNAELDSTERWFAEYAQARYGNGSDARAEQAWNIFRSTVYAFEGLELMRGKYTFNRRPSSKIRPWVWYDVSTFNQGLKLLLSFAEETPCNALCRYDLVDATRQCLQNTADALYLTLMDSFKKRDLDRFRLHSSLFLLLLSDLDQLLGTNEHFLLGPWLESAKALTSTTLERHKYEYNARIQITLWGPQGQIVDYANKQWAGMVRDFFLPRWRVFLGELDQALASNGTINDAKIREKIFRTVELPFVSERKQYATQPTGDTIRTARTLYDRWVKEGPPLKALPSSPGRRMSEKRQRRNKWLDN</sequence>
<feature type="region of interest" description="Disordered" evidence="2">
    <location>
        <begin position="747"/>
        <end position="773"/>
    </location>
</feature>
<dbReference type="STRING" id="199890.A0A182PUK9"/>
<organism evidence="7 8">
    <name type="scientific">Anopheles epiroticus</name>
    <dbReference type="NCBI Taxonomy" id="199890"/>
    <lineage>
        <taxon>Eukaryota</taxon>
        <taxon>Metazoa</taxon>
        <taxon>Ecdysozoa</taxon>
        <taxon>Arthropoda</taxon>
        <taxon>Hexapoda</taxon>
        <taxon>Insecta</taxon>
        <taxon>Pterygota</taxon>
        <taxon>Neoptera</taxon>
        <taxon>Endopterygota</taxon>
        <taxon>Diptera</taxon>
        <taxon>Nematocera</taxon>
        <taxon>Culicoidea</taxon>
        <taxon>Culicidae</taxon>
        <taxon>Anophelinae</taxon>
        <taxon>Anopheles</taxon>
    </lineage>
</organism>
<keyword evidence="8" id="KW-1185">Reference proteome</keyword>
<dbReference type="Gene3D" id="1.20.120.670">
    <property type="entry name" value="N-acetyl-b-d-glucoasminidase"/>
    <property type="match status" value="1"/>
</dbReference>
<evidence type="ECO:0000256" key="2">
    <source>
        <dbReference type="SAM" id="MobiDB-lite"/>
    </source>
</evidence>
<feature type="domain" description="Alpha-N-acetylglucosaminidase tim-barrel" evidence="4">
    <location>
        <begin position="142"/>
        <end position="473"/>
    </location>
</feature>
<dbReference type="Pfam" id="PF05089">
    <property type="entry name" value="NAGLU"/>
    <property type="match status" value="1"/>
</dbReference>
<feature type="domain" description="Alpha-N-acetylglucosaminidase C-terminal" evidence="6">
    <location>
        <begin position="482"/>
        <end position="740"/>
    </location>
</feature>
<proteinExistence type="predicted"/>
<dbReference type="Gene3D" id="3.20.20.80">
    <property type="entry name" value="Glycosidases"/>
    <property type="match status" value="1"/>
</dbReference>
<protein>
    <recommendedName>
        <fullName evidence="9">Alpha-N-acetylglucosaminidase</fullName>
    </recommendedName>
</protein>
<evidence type="ECO:0000259" key="6">
    <source>
        <dbReference type="Pfam" id="PF12972"/>
    </source>
</evidence>
<evidence type="ECO:0008006" key="9">
    <source>
        <dbReference type="Google" id="ProtNLM"/>
    </source>
</evidence>
<feature type="signal peptide" evidence="3">
    <location>
        <begin position="1"/>
        <end position="18"/>
    </location>
</feature>
<keyword evidence="3" id="KW-0732">Signal</keyword>
<dbReference type="Gene3D" id="3.30.379.10">
    <property type="entry name" value="Chitobiase/beta-hexosaminidase domain 2-like"/>
    <property type="match status" value="1"/>
</dbReference>
<evidence type="ECO:0000313" key="7">
    <source>
        <dbReference type="EnsemblMetazoa" id="AEPI010646-PA"/>
    </source>
</evidence>
<keyword evidence="1" id="KW-0378">Hydrolase</keyword>
<dbReference type="VEuPathDB" id="VectorBase:AEPI010646"/>
<dbReference type="EnsemblMetazoa" id="AEPI010646-RA">
    <property type="protein sequence ID" value="AEPI010646-PA"/>
    <property type="gene ID" value="AEPI010646"/>
</dbReference>
<dbReference type="PANTHER" id="PTHR12872:SF1">
    <property type="entry name" value="ALPHA-N-ACETYLGLUCOSAMINIDASE"/>
    <property type="match status" value="1"/>
</dbReference>
<dbReference type="AlphaFoldDB" id="A0A182PUK9"/>
<feature type="domain" description="Alpha-N-acetylglucosaminidase N-terminal" evidence="5">
    <location>
        <begin position="43"/>
        <end position="128"/>
    </location>
</feature>
<dbReference type="InterPro" id="IPR024240">
    <property type="entry name" value="NAGLU_N"/>
</dbReference>
<reference evidence="8" key="1">
    <citation type="submission" date="2013-03" db="EMBL/GenBank/DDBJ databases">
        <title>The Genome Sequence of Anopheles epiroticus epiroticus2.</title>
        <authorList>
            <consortium name="The Broad Institute Genomics Platform"/>
            <person name="Neafsey D.E."/>
            <person name="Howell P."/>
            <person name="Walker B."/>
            <person name="Young S.K."/>
            <person name="Zeng Q."/>
            <person name="Gargeya S."/>
            <person name="Fitzgerald M."/>
            <person name="Haas B."/>
            <person name="Abouelleil A."/>
            <person name="Allen A.W."/>
            <person name="Alvarado L."/>
            <person name="Arachchi H.M."/>
            <person name="Berlin A.M."/>
            <person name="Chapman S.B."/>
            <person name="Gainer-Dewar J."/>
            <person name="Goldberg J."/>
            <person name="Griggs A."/>
            <person name="Gujja S."/>
            <person name="Hansen M."/>
            <person name="Howarth C."/>
            <person name="Imamovic A."/>
            <person name="Ireland A."/>
            <person name="Larimer J."/>
            <person name="McCowan C."/>
            <person name="Murphy C."/>
            <person name="Pearson M."/>
            <person name="Poon T.W."/>
            <person name="Priest M."/>
            <person name="Roberts A."/>
            <person name="Saif S."/>
            <person name="Shea T."/>
            <person name="Sisk P."/>
            <person name="Sykes S."/>
            <person name="Wortman J."/>
            <person name="Nusbaum C."/>
            <person name="Birren B."/>
        </authorList>
    </citation>
    <scope>NUCLEOTIDE SEQUENCE [LARGE SCALE GENOMIC DNA]</scope>
    <source>
        <strain evidence="8">Epiroticus2</strain>
    </source>
</reference>
<dbReference type="Pfam" id="PF12972">
    <property type="entry name" value="NAGLU_C"/>
    <property type="match status" value="1"/>
</dbReference>
<dbReference type="Pfam" id="PF12971">
    <property type="entry name" value="NAGLU_N"/>
    <property type="match status" value="1"/>
</dbReference>
<evidence type="ECO:0000259" key="5">
    <source>
        <dbReference type="Pfam" id="PF12971"/>
    </source>
</evidence>
<dbReference type="InterPro" id="IPR024732">
    <property type="entry name" value="NAGLU_C"/>
</dbReference>
<dbReference type="InterPro" id="IPR007781">
    <property type="entry name" value="NAGLU"/>
</dbReference>
<accession>A0A182PUK9</accession>
<dbReference type="PANTHER" id="PTHR12872">
    <property type="entry name" value="ALPHA-N-ACETYLGLUCOSAMINIDASE"/>
    <property type="match status" value="1"/>
</dbReference>
<reference evidence="7" key="2">
    <citation type="submission" date="2020-05" db="UniProtKB">
        <authorList>
            <consortium name="EnsemblMetazoa"/>
        </authorList>
    </citation>
    <scope>IDENTIFICATION</scope>
    <source>
        <strain evidence="7">Epiroticus2</strain>
    </source>
</reference>
<dbReference type="GO" id="GO:0016787">
    <property type="term" value="F:hydrolase activity"/>
    <property type="evidence" value="ECO:0007669"/>
    <property type="project" value="UniProtKB-KW"/>
</dbReference>
<name>A0A182PUK9_9DIPT</name>
<evidence type="ECO:0000256" key="3">
    <source>
        <dbReference type="SAM" id="SignalP"/>
    </source>
</evidence>
<feature type="compositionally biased region" description="Basic and acidic residues" evidence="2">
    <location>
        <begin position="759"/>
        <end position="773"/>
    </location>
</feature>
<dbReference type="InterPro" id="IPR024733">
    <property type="entry name" value="NAGLU_tim-barrel"/>
</dbReference>
<evidence type="ECO:0000259" key="4">
    <source>
        <dbReference type="Pfam" id="PF05089"/>
    </source>
</evidence>